<evidence type="ECO:0008006" key="3">
    <source>
        <dbReference type="Google" id="ProtNLM"/>
    </source>
</evidence>
<dbReference type="AlphaFoldDB" id="A0A382G3M8"/>
<dbReference type="GO" id="GO:0015097">
    <property type="term" value="F:mercury ion transmembrane transporter activity"/>
    <property type="evidence" value="ECO:0007669"/>
    <property type="project" value="InterPro"/>
</dbReference>
<organism evidence="2">
    <name type="scientific">marine metagenome</name>
    <dbReference type="NCBI Taxonomy" id="408172"/>
    <lineage>
        <taxon>unclassified sequences</taxon>
        <taxon>metagenomes</taxon>
        <taxon>ecological metagenomes</taxon>
    </lineage>
</organism>
<protein>
    <recommendedName>
        <fullName evidence="3">MerC domain-containing protein</fullName>
    </recommendedName>
</protein>
<reference evidence="2" key="1">
    <citation type="submission" date="2018-05" db="EMBL/GenBank/DDBJ databases">
        <authorList>
            <person name="Lanie J.A."/>
            <person name="Ng W.-L."/>
            <person name="Kazmierczak K.M."/>
            <person name="Andrzejewski T.M."/>
            <person name="Davidsen T.M."/>
            <person name="Wayne K.J."/>
            <person name="Tettelin H."/>
            <person name="Glass J.I."/>
            <person name="Rusch D."/>
            <person name="Podicherti R."/>
            <person name="Tsui H.-C.T."/>
            <person name="Winkler M.E."/>
        </authorList>
    </citation>
    <scope>NUCLEOTIDE SEQUENCE</scope>
</reference>
<name>A0A382G3M8_9ZZZZ</name>
<gene>
    <name evidence="2" type="ORF">METZ01_LOCUS222058</name>
</gene>
<feature type="transmembrane region" description="Helical" evidence="1">
    <location>
        <begin position="68"/>
        <end position="91"/>
    </location>
</feature>
<proteinExistence type="predicted"/>
<keyword evidence="1" id="KW-1133">Transmembrane helix</keyword>
<keyword evidence="1" id="KW-0812">Transmembrane</keyword>
<accession>A0A382G3M8</accession>
<dbReference type="Pfam" id="PF03203">
    <property type="entry name" value="MerC"/>
    <property type="match status" value="1"/>
</dbReference>
<dbReference type="GO" id="GO:0016020">
    <property type="term" value="C:membrane"/>
    <property type="evidence" value="ECO:0007669"/>
    <property type="project" value="InterPro"/>
</dbReference>
<dbReference type="EMBL" id="UINC01053095">
    <property type="protein sequence ID" value="SVB69204.1"/>
    <property type="molecule type" value="Genomic_DNA"/>
</dbReference>
<evidence type="ECO:0000256" key="1">
    <source>
        <dbReference type="SAM" id="Phobius"/>
    </source>
</evidence>
<dbReference type="InterPro" id="IPR004891">
    <property type="entry name" value="Mercury-R_MerC"/>
</dbReference>
<feature type="transmembrane region" description="Helical" evidence="1">
    <location>
        <begin position="43"/>
        <end position="61"/>
    </location>
</feature>
<evidence type="ECO:0000313" key="2">
    <source>
        <dbReference type="EMBL" id="SVB69204.1"/>
    </source>
</evidence>
<keyword evidence="1" id="KW-0472">Membrane</keyword>
<sequence>MEKNSRGSMREAAVPLVCAVHCILTPMATPTLSVLGHNSGIEYGLLAVAFLMATTAYGVAWRHHRNHLVWFLGLLGFMIWTVSLEGSFLALSESRGSMVGSFVVAGTLLWNGHLRHKAVCGECICPIHRT</sequence>